<name>A0A6J4QGJ8_9ACTN</name>
<gene>
    <name evidence="1" type="ORF">AVDCRST_MAG80-986</name>
</gene>
<organism evidence="1">
    <name type="scientific">uncultured Rubrobacteraceae bacterium</name>
    <dbReference type="NCBI Taxonomy" id="349277"/>
    <lineage>
        <taxon>Bacteria</taxon>
        <taxon>Bacillati</taxon>
        <taxon>Actinomycetota</taxon>
        <taxon>Rubrobacteria</taxon>
        <taxon>Rubrobacterales</taxon>
        <taxon>Rubrobacteraceae</taxon>
        <taxon>environmental samples</taxon>
    </lineage>
</organism>
<dbReference type="EMBL" id="CADCVC010000083">
    <property type="protein sequence ID" value="CAA9436973.1"/>
    <property type="molecule type" value="Genomic_DNA"/>
</dbReference>
<dbReference type="AlphaFoldDB" id="A0A6J4QGJ8"/>
<reference evidence="1" key="1">
    <citation type="submission" date="2020-02" db="EMBL/GenBank/DDBJ databases">
        <authorList>
            <person name="Meier V. D."/>
        </authorList>
    </citation>
    <scope>NUCLEOTIDE SEQUENCE</scope>
    <source>
        <strain evidence="1">AVDCRST_MAG80</strain>
    </source>
</reference>
<evidence type="ECO:0000313" key="1">
    <source>
        <dbReference type="EMBL" id="CAA9436973.1"/>
    </source>
</evidence>
<sequence length="75" mass="8173">MGHMWIATLGEEALYEVDLPDCCQRSVSSARNTKSLDDYFECPTCGAAWQAPVAVEPEECAFTERASDGERKGAA</sequence>
<protein>
    <submittedName>
        <fullName evidence="1">Uncharacterized protein</fullName>
    </submittedName>
</protein>
<proteinExistence type="predicted"/>
<accession>A0A6J4QGJ8</accession>